<feature type="region of interest" description="Disordered" evidence="5">
    <location>
        <begin position="9"/>
        <end position="28"/>
    </location>
</feature>
<dbReference type="InterPro" id="IPR000277">
    <property type="entry name" value="Cys/Met-Metab_PyrdxlP-dep_enz"/>
</dbReference>
<reference evidence="6" key="1">
    <citation type="submission" date="2023-03" db="EMBL/GenBank/DDBJ databases">
        <title>Mating type loci evolution in Malassezia.</title>
        <authorList>
            <person name="Coelho M.A."/>
        </authorList>
    </citation>
    <scope>NUCLEOTIDE SEQUENCE</scope>
    <source>
        <strain evidence="6">CBS 11721</strain>
    </source>
</reference>
<dbReference type="GO" id="GO:0003962">
    <property type="term" value="F:cystathionine gamma-synthase activity"/>
    <property type="evidence" value="ECO:0007669"/>
    <property type="project" value="UniProtKB-EC"/>
</dbReference>
<dbReference type="EMBL" id="CP119878">
    <property type="protein sequence ID" value="WFD34487.1"/>
    <property type="molecule type" value="Genomic_DNA"/>
</dbReference>
<sequence length="426" mass="47271">MTLPTAGFQTRLLHADHPDAQREPNYPLAPSMSLSTTFHVPHPDFKEEHEAYLNPPENSQDTKIHVYSRYTHDTMARTEQVLTSLLGANALTYSSGLNAIISVLNHYAPSVIAIRNGYQGTHASIELYTRGRDVRIIDLDDEYPKVETTPTTDGSGVKIGGLLVWLETPLNPTGEARDIAHYAKRAHEVGGYLGVDSTFAPPPLQDPFKQGADIVMHSATKYMGGHSDLLAGVVAVKDVKEFNRLWHDRTYLGTRPGGLELYLLLRSLRTLGIRVARQSENAEKLAKWLHSLTEEGEPSPETPQEITGGRVVRYVWHTTLQPRDGKNDPRGYCEGKDFDPSSQMTGGPPTFSFWLRSEAAARILGQKTTYFQAATSLGGVESLLEHRWASNRTENPHVCRISTGIEDFEDLRADLQQAFVNVASLS</sequence>
<name>A0AAF0ETW6_9BASI</name>
<dbReference type="GO" id="GO:0030170">
    <property type="term" value="F:pyridoxal phosphate binding"/>
    <property type="evidence" value="ECO:0007669"/>
    <property type="project" value="InterPro"/>
</dbReference>
<proteinExistence type="inferred from homology"/>
<dbReference type="InterPro" id="IPR015421">
    <property type="entry name" value="PyrdxlP-dep_Trfase_major"/>
</dbReference>
<keyword evidence="2 3" id="KW-0663">Pyridoxal phosphate</keyword>
<feature type="compositionally biased region" description="Basic and acidic residues" evidence="5">
    <location>
        <begin position="13"/>
        <end position="22"/>
    </location>
</feature>
<comment type="cofactor">
    <cofactor evidence="1 4">
        <name>pyridoxal 5'-phosphate</name>
        <dbReference type="ChEBI" id="CHEBI:597326"/>
    </cofactor>
</comment>
<keyword evidence="6" id="KW-0808">Transferase</keyword>
<dbReference type="InterPro" id="IPR054542">
    <property type="entry name" value="Cys_met_metab_PP"/>
</dbReference>
<dbReference type="PANTHER" id="PTHR11808:SF35">
    <property type="entry name" value="CYSTATHIONINE GAMMA-SYNTHASE (AFU_ORTHOLOGUE AFUA_7G01590)"/>
    <property type="match status" value="1"/>
</dbReference>
<dbReference type="GO" id="GO:0005737">
    <property type="term" value="C:cytoplasm"/>
    <property type="evidence" value="ECO:0007669"/>
    <property type="project" value="TreeGrafter"/>
</dbReference>
<evidence type="ECO:0000256" key="5">
    <source>
        <dbReference type="SAM" id="MobiDB-lite"/>
    </source>
</evidence>
<dbReference type="InterPro" id="IPR015424">
    <property type="entry name" value="PyrdxlP-dep_Trfase"/>
</dbReference>
<evidence type="ECO:0000313" key="7">
    <source>
        <dbReference type="Proteomes" id="UP001219933"/>
    </source>
</evidence>
<evidence type="ECO:0000256" key="4">
    <source>
        <dbReference type="RuleBase" id="RU362118"/>
    </source>
</evidence>
<dbReference type="PROSITE" id="PS00868">
    <property type="entry name" value="CYS_MET_METAB_PP"/>
    <property type="match status" value="1"/>
</dbReference>
<dbReference type="Pfam" id="PF01053">
    <property type="entry name" value="Cys_Met_Meta_PP"/>
    <property type="match status" value="2"/>
</dbReference>
<evidence type="ECO:0000256" key="1">
    <source>
        <dbReference type="ARBA" id="ARBA00001933"/>
    </source>
</evidence>
<comment type="similarity">
    <text evidence="4">Belongs to the trans-sulfuration enzymes family.</text>
</comment>
<dbReference type="Proteomes" id="UP001219933">
    <property type="component" value="Chromosome 2"/>
</dbReference>
<evidence type="ECO:0000256" key="3">
    <source>
        <dbReference type="PIRSR" id="PIRSR001434-2"/>
    </source>
</evidence>
<dbReference type="GO" id="GO:0016846">
    <property type="term" value="F:carbon-sulfur lyase activity"/>
    <property type="evidence" value="ECO:0007669"/>
    <property type="project" value="TreeGrafter"/>
</dbReference>
<dbReference type="PANTHER" id="PTHR11808">
    <property type="entry name" value="TRANS-SULFURATION ENZYME FAMILY MEMBER"/>
    <property type="match status" value="1"/>
</dbReference>
<dbReference type="GO" id="GO:0019346">
    <property type="term" value="P:transsulfuration"/>
    <property type="evidence" value="ECO:0007669"/>
    <property type="project" value="InterPro"/>
</dbReference>
<feature type="modified residue" description="N6-(pyridoxal phosphate)lysine" evidence="3">
    <location>
        <position position="221"/>
    </location>
</feature>
<accession>A0AAF0ETW6</accession>
<evidence type="ECO:0000313" key="6">
    <source>
        <dbReference type="EMBL" id="WFD34487.1"/>
    </source>
</evidence>
<dbReference type="Gene3D" id="3.90.1150.10">
    <property type="entry name" value="Aspartate Aminotransferase, domain 1"/>
    <property type="match status" value="1"/>
</dbReference>
<gene>
    <name evidence="6" type="ORF">MCUN1_001328</name>
</gene>
<keyword evidence="7" id="KW-1185">Reference proteome</keyword>
<organism evidence="6 7">
    <name type="scientific">Malassezia cuniculi</name>
    <dbReference type="NCBI Taxonomy" id="948313"/>
    <lineage>
        <taxon>Eukaryota</taxon>
        <taxon>Fungi</taxon>
        <taxon>Dikarya</taxon>
        <taxon>Basidiomycota</taxon>
        <taxon>Ustilaginomycotina</taxon>
        <taxon>Malasseziomycetes</taxon>
        <taxon>Malasseziales</taxon>
        <taxon>Malasseziaceae</taxon>
        <taxon>Malassezia</taxon>
    </lineage>
</organism>
<protein>
    <submittedName>
        <fullName evidence="6">Cystathionine gamma-synthase</fullName>
        <ecNumber evidence="6">2.5.1.48</ecNumber>
    </submittedName>
</protein>
<dbReference type="Gene3D" id="3.40.640.10">
    <property type="entry name" value="Type I PLP-dependent aspartate aminotransferase-like (Major domain)"/>
    <property type="match status" value="1"/>
</dbReference>
<dbReference type="AlphaFoldDB" id="A0AAF0ETW6"/>
<dbReference type="PIRSF" id="PIRSF001434">
    <property type="entry name" value="CGS"/>
    <property type="match status" value="1"/>
</dbReference>
<dbReference type="EC" id="2.5.1.48" evidence="6"/>
<dbReference type="InterPro" id="IPR015422">
    <property type="entry name" value="PyrdxlP-dep_Trfase_small"/>
</dbReference>
<dbReference type="SUPFAM" id="SSF53383">
    <property type="entry name" value="PLP-dependent transferases"/>
    <property type="match status" value="1"/>
</dbReference>
<evidence type="ECO:0000256" key="2">
    <source>
        <dbReference type="ARBA" id="ARBA00022898"/>
    </source>
</evidence>